<dbReference type="AlphaFoldDB" id="A0A840VEE4"/>
<keyword evidence="4" id="KW-1185">Reference proteome</keyword>
<dbReference type="SUPFAM" id="SSF51735">
    <property type="entry name" value="NAD(P)-binding Rossmann-fold domains"/>
    <property type="match status" value="1"/>
</dbReference>
<dbReference type="EMBL" id="JACHFD010000011">
    <property type="protein sequence ID" value="MBB5352199.1"/>
    <property type="molecule type" value="Genomic_DNA"/>
</dbReference>
<sequence length="346" mass="37314">MKFGIIGAGMIGQFHARALQAMSGGTLHSVFAKRPEAAEAFGREFNVPAFSHLDAFLDDPELDIVTIATPSGAHLEPTLAALAAGKHVICEKPLEITPDRIDTMIEAAQTAGKTLAAILNRRFHPAMDAFKAAVDEGRFGRLTSASAYIKWFRDQAYYDSAAWRGTWALDGGGALMNQSIHTIDALLHLAGPVRAVHAHTACLAHERIEVEDIAVALLEFENGARGVIEGSTCTWSKDGHPARVQLCGTDGSVFLADETFELWDFRTERPGDATLRATLMKGAEAGLGANDPKAIGYLQHQRNFEEVVLALREGRQPTTSATEARKSVALIHAIYESARTGKSVSL</sequence>
<dbReference type="InterPro" id="IPR055170">
    <property type="entry name" value="GFO_IDH_MocA-like_dom"/>
</dbReference>
<comment type="caution">
    <text evidence="3">The sequence shown here is derived from an EMBL/GenBank/DDBJ whole genome shotgun (WGS) entry which is preliminary data.</text>
</comment>
<dbReference type="PANTHER" id="PTHR43249">
    <property type="entry name" value="UDP-N-ACETYL-2-AMINO-2-DEOXY-D-GLUCURONATE OXIDASE"/>
    <property type="match status" value="1"/>
</dbReference>
<dbReference type="Proteomes" id="UP000557717">
    <property type="component" value="Unassembled WGS sequence"/>
</dbReference>
<accession>A0A840VEE4</accession>
<dbReference type="Gene3D" id="3.40.50.720">
    <property type="entry name" value="NAD(P)-binding Rossmann-like Domain"/>
    <property type="match status" value="1"/>
</dbReference>
<evidence type="ECO:0000313" key="3">
    <source>
        <dbReference type="EMBL" id="MBB5352199.1"/>
    </source>
</evidence>
<dbReference type="RefSeq" id="WP_184019032.1">
    <property type="nucleotide sequence ID" value="NZ_JACHFD010000011.1"/>
</dbReference>
<dbReference type="Gene3D" id="3.30.360.10">
    <property type="entry name" value="Dihydrodipicolinate Reductase, domain 2"/>
    <property type="match status" value="1"/>
</dbReference>
<dbReference type="SUPFAM" id="SSF55347">
    <property type="entry name" value="Glyceraldehyde-3-phosphate dehydrogenase-like, C-terminal domain"/>
    <property type="match status" value="1"/>
</dbReference>
<evidence type="ECO:0000259" key="1">
    <source>
        <dbReference type="Pfam" id="PF01408"/>
    </source>
</evidence>
<dbReference type="Pfam" id="PF22725">
    <property type="entry name" value="GFO_IDH_MocA_C3"/>
    <property type="match status" value="1"/>
</dbReference>
<reference evidence="3 4" key="1">
    <citation type="submission" date="2020-08" db="EMBL/GenBank/DDBJ databases">
        <title>Genomic Encyclopedia of Type Strains, Phase IV (KMG-IV): sequencing the most valuable type-strain genomes for metagenomic binning, comparative biology and taxonomic classification.</title>
        <authorList>
            <person name="Goeker M."/>
        </authorList>
    </citation>
    <scope>NUCLEOTIDE SEQUENCE [LARGE SCALE GENOMIC DNA]</scope>
    <source>
        <strain evidence="3 4">YC6886</strain>
    </source>
</reference>
<dbReference type="Pfam" id="PF01408">
    <property type="entry name" value="GFO_IDH_MocA"/>
    <property type="match status" value="1"/>
</dbReference>
<dbReference type="GO" id="GO:0000166">
    <property type="term" value="F:nucleotide binding"/>
    <property type="evidence" value="ECO:0007669"/>
    <property type="project" value="InterPro"/>
</dbReference>
<evidence type="ECO:0000313" key="4">
    <source>
        <dbReference type="Proteomes" id="UP000557717"/>
    </source>
</evidence>
<organism evidence="3 4">
    <name type="scientific">Haloferula luteola</name>
    <dbReference type="NCBI Taxonomy" id="595692"/>
    <lineage>
        <taxon>Bacteria</taxon>
        <taxon>Pseudomonadati</taxon>
        <taxon>Verrucomicrobiota</taxon>
        <taxon>Verrucomicrobiia</taxon>
        <taxon>Verrucomicrobiales</taxon>
        <taxon>Verrucomicrobiaceae</taxon>
        <taxon>Haloferula</taxon>
    </lineage>
</organism>
<feature type="domain" description="Gfo/Idh/MocA-like oxidoreductase N-terminal" evidence="1">
    <location>
        <begin position="1"/>
        <end position="116"/>
    </location>
</feature>
<proteinExistence type="predicted"/>
<dbReference type="PANTHER" id="PTHR43249:SF1">
    <property type="entry name" value="D-GLUCOSIDE 3-DEHYDROGENASE"/>
    <property type="match status" value="1"/>
</dbReference>
<gene>
    <name evidence="3" type="ORF">HNR46_002442</name>
</gene>
<dbReference type="InterPro" id="IPR036291">
    <property type="entry name" value="NAD(P)-bd_dom_sf"/>
</dbReference>
<evidence type="ECO:0000259" key="2">
    <source>
        <dbReference type="Pfam" id="PF22725"/>
    </source>
</evidence>
<protein>
    <submittedName>
        <fullName evidence="3">Putative dehydrogenase</fullName>
    </submittedName>
</protein>
<feature type="domain" description="GFO/IDH/MocA-like oxidoreductase" evidence="2">
    <location>
        <begin position="129"/>
        <end position="253"/>
    </location>
</feature>
<dbReference type="InterPro" id="IPR052515">
    <property type="entry name" value="Gfo/Idh/MocA_Oxidoreductase"/>
</dbReference>
<dbReference type="InterPro" id="IPR000683">
    <property type="entry name" value="Gfo/Idh/MocA-like_OxRdtase_N"/>
</dbReference>
<name>A0A840VEE4_9BACT</name>